<dbReference type="InterPro" id="IPR050982">
    <property type="entry name" value="Auxin_biosynth/cation_transpt"/>
</dbReference>
<dbReference type="PANTHER" id="PTHR43539">
    <property type="entry name" value="FLAVIN-BINDING MONOOXYGENASE-LIKE PROTEIN (AFU_ORTHOLOGUE AFUA_4G09220)"/>
    <property type="match status" value="1"/>
</dbReference>
<accession>A0A928ZXN0</accession>
<sequence>MQVLTNSHFPVAIIGGGQAGLSISYCLKQRGIDHIVFEKNKIAHSWRSKRWDSFCLVTPNWQCMLPGYPYSGHAPDGFMQRDEIVRYIEDYAAFIKPLIKEGVTVSKIYKPENVFEIDTSIGHYVADQVVVATGGYHTPKIPRMAERLPLNLTQLHSSEYKNPESLPEGGVLVVGTGQSGCQIAEDLHLAGKQVHLCVGGAPRAPRAYRGKDVVDWLDQMGYYDMSIDDHPQKESVRTKTNHYVTGRDGGREIDLRRFALEGMHLYGKLKFIDRQHLEFTDDLGRNLDQADAVAESIKHTIDAYIEKNQLDAPVEPPYQSVWQPQSGPLSLDIETANISTVIWSTGYHTDFSWIDIPVFDGKGYPGHERGVTTSRGLYFLGLPWLYTWGSARFSGIARDANYLADCIALKHRVLPRQLGRNVNEVALGS</sequence>
<keyword evidence="1" id="KW-0560">Oxidoreductase</keyword>
<dbReference type="NCBIfam" id="TIGR04046">
    <property type="entry name" value="MSMEG_0569_nitr"/>
    <property type="match status" value="1"/>
</dbReference>
<comment type="caution">
    <text evidence="2">The sequence shown here is derived from an EMBL/GenBank/DDBJ whole genome shotgun (WGS) entry which is preliminary data.</text>
</comment>
<dbReference type="Pfam" id="PF13738">
    <property type="entry name" value="Pyr_redox_3"/>
    <property type="match status" value="1"/>
</dbReference>
<dbReference type="AlphaFoldDB" id="A0A928ZXN0"/>
<name>A0A928ZXN0_LEPEC</name>
<dbReference type="InterPro" id="IPR024000">
    <property type="entry name" value="CHP04046_FMN-dependent"/>
</dbReference>
<keyword evidence="3" id="KW-1185">Reference proteome</keyword>
<evidence type="ECO:0000313" key="3">
    <source>
        <dbReference type="Proteomes" id="UP000615026"/>
    </source>
</evidence>
<proteinExistence type="predicted"/>
<organism evidence="2 3">
    <name type="scientific">Leptolyngbya cf. ectocarpi LEGE 11479</name>
    <dbReference type="NCBI Taxonomy" id="1828722"/>
    <lineage>
        <taxon>Bacteria</taxon>
        <taxon>Bacillati</taxon>
        <taxon>Cyanobacteriota</taxon>
        <taxon>Cyanophyceae</taxon>
        <taxon>Leptolyngbyales</taxon>
        <taxon>Leptolyngbyaceae</taxon>
        <taxon>Leptolyngbya group</taxon>
        <taxon>Leptolyngbya</taxon>
    </lineage>
</organism>
<gene>
    <name evidence="2" type="ORF">IQ260_22040</name>
</gene>
<dbReference type="InterPro" id="IPR036188">
    <property type="entry name" value="FAD/NAD-bd_sf"/>
</dbReference>
<dbReference type="Gene3D" id="3.50.50.60">
    <property type="entry name" value="FAD/NAD(P)-binding domain"/>
    <property type="match status" value="2"/>
</dbReference>
<evidence type="ECO:0000256" key="1">
    <source>
        <dbReference type="ARBA" id="ARBA00023002"/>
    </source>
</evidence>
<evidence type="ECO:0000313" key="2">
    <source>
        <dbReference type="EMBL" id="MBE9069328.1"/>
    </source>
</evidence>
<dbReference type="GO" id="GO:0050660">
    <property type="term" value="F:flavin adenine dinucleotide binding"/>
    <property type="evidence" value="ECO:0007669"/>
    <property type="project" value="TreeGrafter"/>
</dbReference>
<reference evidence="2" key="1">
    <citation type="submission" date="2020-10" db="EMBL/GenBank/DDBJ databases">
        <authorList>
            <person name="Castelo-Branco R."/>
            <person name="Eusebio N."/>
            <person name="Adriana R."/>
            <person name="Vieira A."/>
            <person name="Brugerolle De Fraissinette N."/>
            <person name="Rezende De Castro R."/>
            <person name="Schneider M.P."/>
            <person name="Vasconcelos V."/>
            <person name="Leao P.N."/>
        </authorList>
    </citation>
    <scope>NUCLEOTIDE SEQUENCE</scope>
    <source>
        <strain evidence="2">LEGE 11479</strain>
    </source>
</reference>
<protein>
    <submittedName>
        <fullName evidence="2">MSMEG_0569 family flavin-dependent oxidoreductase</fullName>
    </submittedName>
</protein>
<dbReference type="Proteomes" id="UP000615026">
    <property type="component" value="Unassembled WGS sequence"/>
</dbReference>
<dbReference type="EMBL" id="JADEXP010000261">
    <property type="protein sequence ID" value="MBE9069328.1"/>
    <property type="molecule type" value="Genomic_DNA"/>
</dbReference>
<dbReference type="GO" id="GO:0004497">
    <property type="term" value="F:monooxygenase activity"/>
    <property type="evidence" value="ECO:0007669"/>
    <property type="project" value="TreeGrafter"/>
</dbReference>
<dbReference type="PRINTS" id="PR00411">
    <property type="entry name" value="PNDRDTASEI"/>
</dbReference>
<dbReference type="SUPFAM" id="SSF51905">
    <property type="entry name" value="FAD/NAD(P)-binding domain"/>
    <property type="match status" value="1"/>
</dbReference>
<dbReference type="PANTHER" id="PTHR43539:SF78">
    <property type="entry name" value="FLAVIN-CONTAINING MONOOXYGENASE"/>
    <property type="match status" value="1"/>
</dbReference>